<reference evidence="2 3" key="1">
    <citation type="submission" date="2024-07" db="EMBL/GenBank/DDBJ databases">
        <title>Chromosome-level genome assembly of the water stick insect Ranatra chinensis (Heteroptera: Nepidae).</title>
        <authorList>
            <person name="Liu X."/>
        </authorList>
    </citation>
    <scope>NUCLEOTIDE SEQUENCE [LARGE SCALE GENOMIC DNA]</scope>
    <source>
        <strain evidence="2">Cailab_2021Rc</strain>
        <tissue evidence="2">Muscle</tissue>
    </source>
</reference>
<evidence type="ECO:0000313" key="2">
    <source>
        <dbReference type="EMBL" id="KAL1131728.1"/>
    </source>
</evidence>
<dbReference type="PANTHER" id="PTHR10704">
    <property type="entry name" value="CARBOHYDRATE SULFOTRANSFERASE"/>
    <property type="match status" value="1"/>
</dbReference>
<dbReference type="Proteomes" id="UP001558652">
    <property type="component" value="Unassembled WGS sequence"/>
</dbReference>
<keyword evidence="3" id="KW-1185">Reference proteome</keyword>
<evidence type="ECO:0000313" key="3">
    <source>
        <dbReference type="Proteomes" id="UP001558652"/>
    </source>
</evidence>
<name>A0ABD0Z2K3_9HEMI</name>
<dbReference type="Pfam" id="PF00685">
    <property type="entry name" value="Sulfotransfer_1"/>
    <property type="match status" value="1"/>
</dbReference>
<comment type="caution">
    <text evidence="2">The sequence shown here is derived from an EMBL/GenBank/DDBJ whole genome shotgun (WGS) entry which is preliminary data.</text>
</comment>
<protein>
    <recommendedName>
        <fullName evidence="1">Sulfotransferase domain-containing protein</fullName>
    </recommendedName>
</protein>
<sequence length="307" mass="35715">LVPELGGNPQRSIIITTWRSGSTFLGDVLNSIPGNYYHYEPLLDFGIVQVRGPPLANKAVHNIRQLLNCNYSDLGEYLQFGQDHNWLFQHNTRLWDRCTEYQHLCWAPQFLNKYCALFPFQSMKIVRLRLNLMEQLLEDPKLGIRVLLLVRDPRGTMQSRRHREWCPGQSDCWDPALLCADLIADYSTAIRLKKRFPNQFRVVRYEDVSLDPYKRVKEILNFFGFDLVPTVKRFLDTHTKTDAGGVSSTFRNSRVAPFRWRSELSHKEVKLIQRKCSAAMAAWGYLNAHNVTHQKTFRSLSKKLSIG</sequence>
<dbReference type="AlphaFoldDB" id="A0ABD0Z2K3"/>
<dbReference type="InterPro" id="IPR000863">
    <property type="entry name" value="Sulfotransferase_dom"/>
</dbReference>
<dbReference type="FunFam" id="3.40.50.300:FF:001931">
    <property type="entry name" value="Blast:Carbohydrate sulfotransferase 4"/>
    <property type="match status" value="1"/>
</dbReference>
<proteinExistence type="predicted"/>
<accession>A0ABD0Z2K3</accession>
<feature type="non-terminal residue" evidence="2">
    <location>
        <position position="1"/>
    </location>
</feature>
<dbReference type="PANTHER" id="PTHR10704:SF44">
    <property type="entry name" value="LD35051P-RELATED"/>
    <property type="match status" value="1"/>
</dbReference>
<gene>
    <name evidence="2" type="ORF">AAG570_011341</name>
</gene>
<evidence type="ECO:0000259" key="1">
    <source>
        <dbReference type="Pfam" id="PF00685"/>
    </source>
</evidence>
<feature type="domain" description="Sulfotransferase" evidence="1">
    <location>
        <begin position="10"/>
        <end position="283"/>
    </location>
</feature>
<dbReference type="SUPFAM" id="SSF52540">
    <property type="entry name" value="P-loop containing nucleoside triphosphate hydrolases"/>
    <property type="match status" value="1"/>
</dbReference>
<dbReference type="InterPro" id="IPR051135">
    <property type="entry name" value="Gal/GlcNAc/GalNAc_ST"/>
</dbReference>
<dbReference type="Gene3D" id="3.40.50.300">
    <property type="entry name" value="P-loop containing nucleotide triphosphate hydrolases"/>
    <property type="match status" value="1"/>
</dbReference>
<organism evidence="2 3">
    <name type="scientific">Ranatra chinensis</name>
    <dbReference type="NCBI Taxonomy" id="642074"/>
    <lineage>
        <taxon>Eukaryota</taxon>
        <taxon>Metazoa</taxon>
        <taxon>Ecdysozoa</taxon>
        <taxon>Arthropoda</taxon>
        <taxon>Hexapoda</taxon>
        <taxon>Insecta</taxon>
        <taxon>Pterygota</taxon>
        <taxon>Neoptera</taxon>
        <taxon>Paraneoptera</taxon>
        <taxon>Hemiptera</taxon>
        <taxon>Heteroptera</taxon>
        <taxon>Panheteroptera</taxon>
        <taxon>Nepomorpha</taxon>
        <taxon>Nepidae</taxon>
        <taxon>Ranatrinae</taxon>
        <taxon>Ranatra</taxon>
    </lineage>
</organism>
<dbReference type="EMBL" id="JBFDAA010000006">
    <property type="protein sequence ID" value="KAL1131728.1"/>
    <property type="molecule type" value="Genomic_DNA"/>
</dbReference>
<dbReference type="InterPro" id="IPR027417">
    <property type="entry name" value="P-loop_NTPase"/>
</dbReference>